<sequence length="137" mass="15602">MASRVYMPLPGPPAENEPPPPIIMFNTQAAMKSLSWWEHPRSPITTSLDEEPFRIPYQVVVRHTDTGQNHTVWCMMVSQVGKQRITIDLGHIIGRTKLGETKRVVPVAGCVHHIHHDWFLLRAHSEGFQIELNRLPG</sequence>
<dbReference type="Proteomes" id="UP000069272">
    <property type="component" value="Chromosome 2L"/>
</dbReference>
<proteinExistence type="predicted"/>
<evidence type="ECO:0000313" key="2">
    <source>
        <dbReference type="Proteomes" id="UP000069272"/>
    </source>
</evidence>
<name>A0A182F6B6_ANOAL</name>
<reference evidence="1" key="2">
    <citation type="submission" date="2022-08" db="UniProtKB">
        <authorList>
            <consortium name="EnsemblMetazoa"/>
        </authorList>
    </citation>
    <scope>IDENTIFICATION</scope>
    <source>
        <strain evidence="1">STECLA/ALBI9_A</strain>
    </source>
</reference>
<keyword evidence="2" id="KW-1185">Reference proteome</keyword>
<organism evidence="1 2">
    <name type="scientific">Anopheles albimanus</name>
    <name type="common">New world malaria mosquito</name>
    <dbReference type="NCBI Taxonomy" id="7167"/>
    <lineage>
        <taxon>Eukaryota</taxon>
        <taxon>Metazoa</taxon>
        <taxon>Ecdysozoa</taxon>
        <taxon>Arthropoda</taxon>
        <taxon>Hexapoda</taxon>
        <taxon>Insecta</taxon>
        <taxon>Pterygota</taxon>
        <taxon>Neoptera</taxon>
        <taxon>Endopterygota</taxon>
        <taxon>Diptera</taxon>
        <taxon>Nematocera</taxon>
        <taxon>Culicoidea</taxon>
        <taxon>Culicidae</taxon>
        <taxon>Anophelinae</taxon>
        <taxon>Anopheles</taxon>
    </lineage>
</organism>
<evidence type="ECO:0000313" key="1">
    <source>
        <dbReference type="EnsemblMetazoa" id="AALB002017-PA"/>
    </source>
</evidence>
<dbReference type="VEuPathDB" id="VectorBase:AALB002017"/>
<dbReference type="AlphaFoldDB" id="A0A182F6B6"/>
<reference evidence="1 2" key="1">
    <citation type="journal article" date="2017" name="G3 (Bethesda)">
        <title>The Physical Genome Mapping of Anopheles albimanus Corrected Scaffold Misassemblies and Identified Interarm Rearrangements in Genus Anopheles.</title>
        <authorList>
            <person name="Artemov G.N."/>
            <person name="Peery A.N."/>
            <person name="Jiang X."/>
            <person name="Tu Z."/>
            <person name="Stegniy V.N."/>
            <person name="Sharakhova M.V."/>
            <person name="Sharakhov I.V."/>
        </authorList>
    </citation>
    <scope>NUCLEOTIDE SEQUENCE [LARGE SCALE GENOMIC DNA]</scope>
    <source>
        <strain evidence="1 2">ALBI9_A</strain>
    </source>
</reference>
<protein>
    <submittedName>
        <fullName evidence="1">Uncharacterized protein</fullName>
    </submittedName>
</protein>
<accession>A0A182F6B6</accession>
<dbReference type="EnsemblMetazoa" id="AALB002017-RA">
    <property type="protein sequence ID" value="AALB002017-PA"/>
    <property type="gene ID" value="AALB002017"/>
</dbReference>